<reference evidence="1 2" key="1">
    <citation type="submission" date="2021-06" db="EMBL/GenBank/DDBJ databases">
        <title>Caerostris darwini draft genome.</title>
        <authorList>
            <person name="Kono N."/>
            <person name="Arakawa K."/>
        </authorList>
    </citation>
    <scope>NUCLEOTIDE SEQUENCE [LARGE SCALE GENOMIC DNA]</scope>
</reference>
<accession>A0AAV4MGH1</accession>
<protein>
    <submittedName>
        <fullName evidence="1">Uncharacterized protein</fullName>
    </submittedName>
</protein>
<evidence type="ECO:0000313" key="2">
    <source>
        <dbReference type="Proteomes" id="UP001054837"/>
    </source>
</evidence>
<comment type="caution">
    <text evidence="1">The sequence shown here is derived from an EMBL/GenBank/DDBJ whole genome shotgun (WGS) entry which is preliminary data.</text>
</comment>
<name>A0AAV4MGH1_9ARAC</name>
<organism evidence="1 2">
    <name type="scientific">Caerostris darwini</name>
    <dbReference type="NCBI Taxonomy" id="1538125"/>
    <lineage>
        <taxon>Eukaryota</taxon>
        <taxon>Metazoa</taxon>
        <taxon>Ecdysozoa</taxon>
        <taxon>Arthropoda</taxon>
        <taxon>Chelicerata</taxon>
        <taxon>Arachnida</taxon>
        <taxon>Araneae</taxon>
        <taxon>Araneomorphae</taxon>
        <taxon>Entelegynae</taxon>
        <taxon>Araneoidea</taxon>
        <taxon>Araneidae</taxon>
        <taxon>Caerostris</taxon>
    </lineage>
</organism>
<dbReference type="AlphaFoldDB" id="A0AAV4MGH1"/>
<sequence length="112" mass="12510">MKRCKDIPEFTELLQTTESVIDIITETARMRSRATTASPSGPAAFPTVLHHPPSISRTVNPPLGRREKTIFFHLSVALRIATSPVRIRTAQKFVCSHGTRPRSTSGRSSIRW</sequence>
<dbReference type="EMBL" id="BPLQ01000433">
    <property type="protein sequence ID" value="GIX71297.1"/>
    <property type="molecule type" value="Genomic_DNA"/>
</dbReference>
<gene>
    <name evidence="1" type="ORF">CDAR_568871</name>
</gene>
<evidence type="ECO:0000313" key="1">
    <source>
        <dbReference type="EMBL" id="GIX71297.1"/>
    </source>
</evidence>
<keyword evidence="2" id="KW-1185">Reference proteome</keyword>
<dbReference type="Proteomes" id="UP001054837">
    <property type="component" value="Unassembled WGS sequence"/>
</dbReference>
<proteinExistence type="predicted"/>